<keyword evidence="3" id="KW-0509">mRNA transport</keyword>
<evidence type="ECO:0000256" key="4">
    <source>
        <dbReference type="ARBA" id="ARBA00022927"/>
    </source>
</evidence>
<evidence type="ECO:0000256" key="7">
    <source>
        <dbReference type="ARBA" id="ARBA00023242"/>
    </source>
</evidence>
<dbReference type="GO" id="GO:0000055">
    <property type="term" value="P:ribosomal large subunit export from nucleus"/>
    <property type="evidence" value="ECO:0007669"/>
    <property type="project" value="InterPro"/>
</dbReference>
<accession>A0A830H9L1</accession>
<feature type="coiled-coil region" evidence="8">
    <location>
        <begin position="862"/>
        <end position="889"/>
    </location>
</feature>
<dbReference type="GO" id="GO:0000056">
    <property type="term" value="P:ribosomal small subunit export from nucleus"/>
    <property type="evidence" value="ECO:0007669"/>
    <property type="project" value="InterPro"/>
</dbReference>
<comment type="subcellular location">
    <subcellularLocation>
        <location evidence="1">Nucleus</location>
        <location evidence="1">Nuclear pore complex</location>
    </subcellularLocation>
</comment>
<keyword evidence="6" id="KW-0906">Nuclear pore complex</keyword>
<evidence type="ECO:0000256" key="3">
    <source>
        <dbReference type="ARBA" id="ARBA00022816"/>
    </source>
</evidence>
<keyword evidence="5" id="KW-0811">Translocation</keyword>
<sequence>MAFSLGSLGSASMSMSMSSSLPLPPSSSLVSSGSSPPLVSGGAASQAAVGVGGASSSLSAFASPPPPSSFLTQTSGDVETSDAVAGAAGVGVVTGFDTPIAVNLMGLDAAGARACVLTRGHEGAKAAWRIAVVDAADVHSAVGNKTHALNSITKRIVTPKPAIPTNFDVKAVKVNATGTKVLVILDAPRAQSPVYVVHLEGVPTRAHAHGQPTEHNAKCHAVGRLAFAKWARRTAGAYVRDVQFHPTSDTHVAVLLSSGVLALFDVGADADAPPEIALKLPAPPSPNNASNGGSSLCNLCFADTTSNDAGFDAYTAYITDEHSNIYQLCPFGPRPRGAAACKAASESFTRAVEDVHRAAMSASAETHDDARMAMWRADADAWRAWTLEGADMAPSSVPTPMLVGPLSSDANAGESFAPNVAVRAVPLGRDAGGCTALLLASASSRLSSPGAASVRVVVLAGVATPLFGTIDESPRGARAVKLMQPQAFGGNTAPMPLAAAIPQVVEALRSEAPAPISASPMQHGPAWVWDIALDPAQPDAAVIYGTPRGTSAIGAAATLRLPGLACLRRLVAALHDPEGGAPVSAAAALAPPATESLQLPKRATGAILLPPPLAARAQPGAVALLGDSQLHTVAMAAIDSAKSPSSALTVASYGEGDDDGGSFATATQLYEPMITLAARGCPNNTLSGHHPPGSEATKPDTASGNRRLAEAAASLRCSVFEEIARFEAVVKARTSSADRECARLQRRTEHLLQDFGVEEDELDTYAATGEAADDDVMRELVEQAAEKLQDEEAATRDIDAAPVALRLLSRGAAALTWRAQKLSAASSNAESRMRDVLNKLQRVGVGSSGGLVAVAGPLSASEERLKADLGSAEARLQEMEHRIREVQDALCAERRSRVEQPSGIRGITTPKGAREQGSSSSSASDVNPRFGSASRRSGVVSLAPQASPSSSLTTLPSQLRAALNSVGGPTRVGASVSADIALRADLDEAARLTATAARVATLVEATLGGGGGGGGDGA</sequence>
<dbReference type="GO" id="GO:0006406">
    <property type="term" value="P:mRNA export from nucleus"/>
    <property type="evidence" value="ECO:0007669"/>
    <property type="project" value="TreeGrafter"/>
</dbReference>
<reference evidence="10" key="1">
    <citation type="submission" date="2020-10" db="EMBL/GenBank/DDBJ databases">
        <title>Unveiling of a novel bifunctional photoreceptor, Dualchrome1, isolated from a cosmopolitan green alga.</title>
        <authorList>
            <person name="Suzuki S."/>
            <person name="Kawachi M."/>
        </authorList>
    </citation>
    <scope>NUCLEOTIDE SEQUENCE</scope>
    <source>
        <strain evidence="10">NIES 2893</strain>
    </source>
</reference>
<keyword evidence="11" id="KW-1185">Reference proteome</keyword>
<feature type="compositionally biased region" description="Low complexity" evidence="9">
    <location>
        <begin position="941"/>
        <end position="954"/>
    </location>
</feature>
<keyword evidence="7" id="KW-0539">Nucleus</keyword>
<feature type="region of interest" description="Disordered" evidence="9">
    <location>
        <begin position="894"/>
        <end position="954"/>
    </location>
</feature>
<protein>
    <submittedName>
        <fullName evidence="10">Uncharacterized protein</fullName>
    </submittedName>
</protein>
<dbReference type="GO" id="GO:0005643">
    <property type="term" value="C:nuclear pore"/>
    <property type="evidence" value="ECO:0007669"/>
    <property type="project" value="UniProtKB-SubCell"/>
</dbReference>
<keyword evidence="2" id="KW-0813">Transport</keyword>
<comment type="caution">
    <text evidence="10">The sequence shown here is derived from an EMBL/GenBank/DDBJ whole genome shotgun (WGS) entry which is preliminary data.</text>
</comment>
<dbReference type="PANTHER" id="PTHR13257:SF0">
    <property type="entry name" value="NUCLEAR PORE COMPLEX PROTEIN NUP88"/>
    <property type="match status" value="1"/>
</dbReference>
<keyword evidence="4" id="KW-0653">Protein transport</keyword>
<gene>
    <name evidence="10" type="ORF">PPROV_000275000</name>
</gene>
<evidence type="ECO:0000313" key="11">
    <source>
        <dbReference type="Proteomes" id="UP000660262"/>
    </source>
</evidence>
<dbReference type="Proteomes" id="UP000660262">
    <property type="component" value="Unassembled WGS sequence"/>
</dbReference>
<name>A0A830H9L1_9CHLO</name>
<evidence type="ECO:0000256" key="2">
    <source>
        <dbReference type="ARBA" id="ARBA00022448"/>
    </source>
</evidence>
<organism evidence="10 11">
    <name type="scientific">Pycnococcus provasolii</name>
    <dbReference type="NCBI Taxonomy" id="41880"/>
    <lineage>
        <taxon>Eukaryota</taxon>
        <taxon>Viridiplantae</taxon>
        <taxon>Chlorophyta</taxon>
        <taxon>Pseudoscourfieldiophyceae</taxon>
        <taxon>Pseudoscourfieldiales</taxon>
        <taxon>Pycnococcaceae</taxon>
        <taxon>Pycnococcus</taxon>
    </lineage>
</organism>
<evidence type="ECO:0000256" key="9">
    <source>
        <dbReference type="SAM" id="MobiDB-lite"/>
    </source>
</evidence>
<feature type="region of interest" description="Disordered" evidence="9">
    <location>
        <begin position="681"/>
        <end position="707"/>
    </location>
</feature>
<dbReference type="EMBL" id="BNJQ01000006">
    <property type="protein sequence ID" value="GHP03996.1"/>
    <property type="molecule type" value="Genomic_DNA"/>
</dbReference>
<dbReference type="GO" id="GO:0006606">
    <property type="term" value="P:protein import into nucleus"/>
    <property type="evidence" value="ECO:0007669"/>
    <property type="project" value="TreeGrafter"/>
</dbReference>
<dbReference type="PANTHER" id="PTHR13257">
    <property type="entry name" value="NUCLEOPORIN NUP84-RELATED"/>
    <property type="match status" value="1"/>
</dbReference>
<dbReference type="AlphaFoldDB" id="A0A830H9L1"/>
<evidence type="ECO:0000313" key="10">
    <source>
        <dbReference type="EMBL" id="GHP03996.1"/>
    </source>
</evidence>
<proteinExistence type="predicted"/>
<evidence type="ECO:0000256" key="8">
    <source>
        <dbReference type="SAM" id="Coils"/>
    </source>
</evidence>
<evidence type="ECO:0000256" key="1">
    <source>
        <dbReference type="ARBA" id="ARBA00004567"/>
    </source>
</evidence>
<evidence type="ECO:0000256" key="5">
    <source>
        <dbReference type="ARBA" id="ARBA00023010"/>
    </source>
</evidence>
<dbReference type="InterPro" id="IPR037700">
    <property type="entry name" value="NUP88/NUP82"/>
</dbReference>
<evidence type="ECO:0000256" key="6">
    <source>
        <dbReference type="ARBA" id="ARBA00023132"/>
    </source>
</evidence>
<keyword evidence="8" id="KW-0175">Coiled coil</keyword>
<dbReference type="GO" id="GO:0017056">
    <property type="term" value="F:structural constituent of nuclear pore"/>
    <property type="evidence" value="ECO:0007669"/>
    <property type="project" value="InterPro"/>
</dbReference>